<evidence type="ECO:0000313" key="2">
    <source>
        <dbReference type="Proteomes" id="UP000680706"/>
    </source>
</evidence>
<keyword evidence="1" id="KW-0614">Plasmid</keyword>
<evidence type="ECO:0000313" key="1">
    <source>
        <dbReference type="EMBL" id="QUS59217.1"/>
    </source>
</evidence>
<gene>
    <name evidence="1" type="ORF">KGB56_26910</name>
</gene>
<dbReference type="Proteomes" id="UP000680706">
    <property type="component" value="Plasmid pAb134-05"/>
</dbReference>
<keyword evidence="2" id="KW-1185">Reference proteome</keyword>
<dbReference type="RefSeq" id="WP_075699229.1">
    <property type="nucleotide sequence ID" value="NZ_CP074131.1"/>
</dbReference>
<organism evidence="1 2">
    <name type="scientific">Pseudovibrio brasiliensis</name>
    <dbReference type="NCBI Taxonomy" id="1898042"/>
    <lineage>
        <taxon>Bacteria</taxon>
        <taxon>Pseudomonadati</taxon>
        <taxon>Pseudomonadota</taxon>
        <taxon>Alphaproteobacteria</taxon>
        <taxon>Hyphomicrobiales</taxon>
        <taxon>Stappiaceae</taxon>
        <taxon>Pseudovibrio</taxon>
    </lineage>
</organism>
<reference evidence="1 2" key="1">
    <citation type="journal article" date="2021" name="Angew. Chem. Int. Ed. Engl.">
        <title>A novel family of nonribosomal peptides modulate collective behavior in Pseudovibrio bacteria isolated from marine sponges.</title>
        <authorList>
            <person name="Ioca L.P."/>
            <person name="Dai Y."/>
            <person name="Kunakom S."/>
            <person name="Diaz-Espinosa J."/>
            <person name="Krunic A."/>
            <person name="Crnkovic C.M."/>
            <person name="Orjala J."/>
            <person name="Sanchez L.M."/>
            <person name="Ferreira A.G."/>
            <person name="Berlinck R.G.S."/>
            <person name="Eustaquio A.S."/>
        </authorList>
    </citation>
    <scope>NUCLEOTIDE SEQUENCE [LARGE SCALE GENOMIC DNA]</scope>
    <source>
        <strain evidence="1 2">Ab134</strain>
        <plasmid evidence="1 2">pAb134-05</plasmid>
    </source>
</reference>
<geneLocation type="plasmid" evidence="1 2">
    <name>pAb134-05</name>
</geneLocation>
<sequence length="484" mass="53080">MAVTPNLNLPLLDSEEKISEDHLKINQFVEALDARLGEFATTVAGLSTVGHSHDIAKITGLPEALELMATSDHSHNLDDLADVNVKDAPDGKILQKVAGKWGLGDRSYSVPEVNALLEEQIAQTAKFADTTQNAKFSHGVSISGDFYLNNKAIISNDSQGEFNDRSGENIDHIYHDDSSNGWHFVSDNTYKSQGNSKLHAGQVDLFRNDLTTNGTQYMLRVRNHSKGQENLTANRSNTGLYAENYVYAPLNGSRDEGRRFYNVGARFNAYVMSETGYTYEVMGSHSLASHRGKGNLRYLAGLAGTATTTKDTEGEVEHVWGGRSRAILEGATCLSVTGHEIHVNPNHTNATVGYARGLRLSMDYDAGTVTQDPIAFYMNYDGSWSGKRKVGIYQNEVDENRFSGTTYFAGHEAVHAGNLAEKAEDANIVGVKLGPIQYGSYQSWSSDYARNLFHAIEAAPSNSVIVGASRTNEKSVRIHYRLIQ</sequence>
<accession>A0ABX8AX25</accession>
<protein>
    <submittedName>
        <fullName evidence="1">Uncharacterized protein</fullName>
    </submittedName>
</protein>
<name>A0ABX8AX25_9HYPH</name>
<dbReference type="EMBL" id="CP074131">
    <property type="protein sequence ID" value="QUS59217.1"/>
    <property type="molecule type" value="Genomic_DNA"/>
</dbReference>
<proteinExistence type="predicted"/>